<sequence>MVNDTTLLLGLDGAAVTKVVAAGEESQEGSVAHLATTDERARCCPQGEVAAAG</sequence>
<comment type="caution">
    <text evidence="1">The sequence shown here is derived from an EMBL/GenBank/DDBJ whole genome shotgun (WGS) entry which is preliminary data.</text>
</comment>
<evidence type="ECO:0000313" key="1">
    <source>
        <dbReference type="EMBL" id="MBE1587333.1"/>
    </source>
</evidence>
<name>A0ABR9M378_9ACTN</name>
<evidence type="ECO:0000313" key="2">
    <source>
        <dbReference type="Proteomes" id="UP000633509"/>
    </source>
</evidence>
<dbReference type="RefSeq" id="WP_192787742.1">
    <property type="nucleotide sequence ID" value="NZ_JADBEK010000001.1"/>
</dbReference>
<protein>
    <submittedName>
        <fullName evidence="1">Uncharacterized protein</fullName>
    </submittedName>
</protein>
<dbReference type="Proteomes" id="UP000633509">
    <property type="component" value="Unassembled WGS sequence"/>
</dbReference>
<organism evidence="1 2">
    <name type="scientific">Nonomuraea angiospora</name>
    <dbReference type="NCBI Taxonomy" id="46172"/>
    <lineage>
        <taxon>Bacteria</taxon>
        <taxon>Bacillati</taxon>
        <taxon>Actinomycetota</taxon>
        <taxon>Actinomycetes</taxon>
        <taxon>Streptosporangiales</taxon>
        <taxon>Streptosporangiaceae</taxon>
        <taxon>Nonomuraea</taxon>
    </lineage>
</organism>
<dbReference type="EMBL" id="JADBEK010000001">
    <property type="protein sequence ID" value="MBE1587333.1"/>
    <property type="molecule type" value="Genomic_DNA"/>
</dbReference>
<gene>
    <name evidence="1" type="ORF">H4W80_005591</name>
</gene>
<keyword evidence="2" id="KW-1185">Reference proteome</keyword>
<accession>A0ABR9M378</accession>
<proteinExistence type="predicted"/>
<reference evidence="1 2" key="1">
    <citation type="submission" date="2020-10" db="EMBL/GenBank/DDBJ databases">
        <title>Sequencing the genomes of 1000 actinobacteria strains.</title>
        <authorList>
            <person name="Klenk H.-P."/>
        </authorList>
    </citation>
    <scope>NUCLEOTIDE SEQUENCE [LARGE SCALE GENOMIC DNA]</scope>
    <source>
        <strain evidence="1 2">DSM 43173</strain>
    </source>
</reference>